<organism evidence="2 3">
    <name type="scientific">Bittarella massiliensis</name>
    <name type="common">ex Durand et al. 2017</name>
    <dbReference type="NCBI Taxonomy" id="1720313"/>
    <lineage>
        <taxon>Bacteria</taxon>
        <taxon>Bacillati</taxon>
        <taxon>Bacillota</taxon>
        <taxon>Clostridia</taxon>
        <taxon>Eubacteriales</taxon>
        <taxon>Oscillospiraceae</taxon>
        <taxon>Bittarella (ex Durand et al. 2017)</taxon>
    </lineage>
</organism>
<dbReference type="InterPro" id="IPR025669">
    <property type="entry name" value="AAA_dom"/>
</dbReference>
<evidence type="ECO:0000313" key="2">
    <source>
        <dbReference type="EMBL" id="MZL70014.1"/>
    </source>
</evidence>
<feature type="domain" description="AAA" evidence="1">
    <location>
        <begin position="20"/>
        <end position="194"/>
    </location>
</feature>
<proteinExistence type="predicted"/>
<dbReference type="Proteomes" id="UP000474718">
    <property type="component" value="Unassembled WGS sequence"/>
</dbReference>
<dbReference type="InterPro" id="IPR050678">
    <property type="entry name" value="DNA_Partitioning_ATPase"/>
</dbReference>
<protein>
    <submittedName>
        <fullName evidence="2">AAA family ATPase</fullName>
    </submittedName>
</protein>
<sequence>MITDFVEIRARGGGGVSLGKTIAIANQKGGVGKTTTAVNLAASLGELGKRVLLVDIDPQGNATSGLGVNKRASEQTTYELMTGDAAFDQVVVHSAFKNVDLLPSSIQLAGAEIELVEMADRQNRLKKTIAEGKERYDYLLIDSPPSLGLITLNGLVAADTILIPIQCEYYALEGLSQLMNTVRQVKRLYNPLLEVEGVVLTMYDSRLNLTVQVVEEVKRYFGAKVYATAVPRNVGLSEAPSFGQPALYYDRGSRGAKSYLELAEELLRRNGDKAVI</sequence>
<evidence type="ECO:0000259" key="1">
    <source>
        <dbReference type="Pfam" id="PF13614"/>
    </source>
</evidence>
<keyword evidence="3" id="KW-1185">Reference proteome</keyword>
<dbReference type="PANTHER" id="PTHR13696">
    <property type="entry name" value="P-LOOP CONTAINING NUCLEOSIDE TRIPHOSPHATE HYDROLASE"/>
    <property type="match status" value="1"/>
</dbReference>
<dbReference type="EMBL" id="WWVX01000006">
    <property type="protein sequence ID" value="MZL70014.1"/>
    <property type="molecule type" value="Genomic_DNA"/>
</dbReference>
<dbReference type="InterPro" id="IPR027417">
    <property type="entry name" value="P-loop_NTPase"/>
</dbReference>
<dbReference type="SUPFAM" id="SSF52540">
    <property type="entry name" value="P-loop containing nucleoside triphosphate hydrolases"/>
    <property type="match status" value="1"/>
</dbReference>
<dbReference type="CDD" id="cd02042">
    <property type="entry name" value="ParAB_family"/>
    <property type="match status" value="1"/>
</dbReference>
<name>A0ABW9WX35_9FIRM</name>
<comment type="caution">
    <text evidence="2">The sequence shown here is derived from an EMBL/GenBank/DDBJ whole genome shotgun (WGS) entry which is preliminary data.</text>
</comment>
<reference evidence="2 3" key="1">
    <citation type="journal article" date="2019" name="Nat. Med.">
        <title>A library of human gut bacterial isolates paired with longitudinal multiomics data enables mechanistic microbiome research.</title>
        <authorList>
            <person name="Poyet M."/>
            <person name="Groussin M."/>
            <person name="Gibbons S.M."/>
            <person name="Avila-Pacheco J."/>
            <person name="Jiang X."/>
            <person name="Kearney S.M."/>
            <person name="Perrotta A.R."/>
            <person name="Berdy B."/>
            <person name="Zhao S."/>
            <person name="Lieberman T.D."/>
            <person name="Swanson P.K."/>
            <person name="Smith M."/>
            <person name="Roesemann S."/>
            <person name="Alexander J.E."/>
            <person name="Rich S.A."/>
            <person name="Livny J."/>
            <person name="Vlamakis H."/>
            <person name="Clish C."/>
            <person name="Bullock K."/>
            <person name="Deik A."/>
            <person name="Scott J."/>
            <person name="Pierce K.A."/>
            <person name="Xavier R.J."/>
            <person name="Alm E.J."/>
        </authorList>
    </citation>
    <scope>NUCLEOTIDE SEQUENCE [LARGE SCALE GENOMIC DNA]</scope>
    <source>
        <strain evidence="2 3">BIOML-A2</strain>
    </source>
</reference>
<dbReference type="PANTHER" id="PTHR13696:SF52">
    <property type="entry name" value="PARA FAMILY PROTEIN CT_582"/>
    <property type="match status" value="1"/>
</dbReference>
<gene>
    <name evidence="2" type="ORF">GT747_09640</name>
</gene>
<dbReference type="Pfam" id="PF13614">
    <property type="entry name" value="AAA_31"/>
    <property type="match status" value="1"/>
</dbReference>
<accession>A0ABW9WX35</accession>
<evidence type="ECO:0000313" key="3">
    <source>
        <dbReference type="Proteomes" id="UP000474718"/>
    </source>
</evidence>
<dbReference type="Gene3D" id="3.40.50.300">
    <property type="entry name" value="P-loop containing nucleotide triphosphate hydrolases"/>
    <property type="match status" value="1"/>
</dbReference>